<dbReference type="GO" id="GO:0051607">
    <property type="term" value="P:defense response to virus"/>
    <property type="evidence" value="ECO:0007669"/>
    <property type="project" value="UniProtKB-KW"/>
</dbReference>
<dbReference type="GO" id="GO:0003723">
    <property type="term" value="F:RNA binding"/>
    <property type="evidence" value="ECO:0007669"/>
    <property type="project" value="InterPro"/>
</dbReference>
<gene>
    <name evidence="9" type="ORF">FD22_GL001100</name>
</gene>
<accession>A0A0R1F4A2</accession>
<keyword evidence="4" id="KW-0460">Magnesium</keyword>
<dbReference type="PRINTS" id="PR00866">
    <property type="entry name" value="RNADNAPOLMS"/>
</dbReference>
<dbReference type="Proteomes" id="UP000051181">
    <property type="component" value="Unassembled WGS sequence"/>
</dbReference>
<reference evidence="9 10" key="1">
    <citation type="journal article" date="2015" name="Genome Announc.">
        <title>Expanding the biotechnology potential of lactobacilli through comparative genomics of 213 strains and associated genera.</title>
        <authorList>
            <person name="Sun Z."/>
            <person name="Harris H.M."/>
            <person name="McCann A."/>
            <person name="Guo C."/>
            <person name="Argimon S."/>
            <person name="Zhang W."/>
            <person name="Yang X."/>
            <person name="Jeffery I.B."/>
            <person name="Cooney J.C."/>
            <person name="Kagawa T.F."/>
            <person name="Liu W."/>
            <person name="Song Y."/>
            <person name="Salvetti E."/>
            <person name="Wrobel A."/>
            <person name="Rasinkangas P."/>
            <person name="Parkhill J."/>
            <person name="Rea M.C."/>
            <person name="O'Sullivan O."/>
            <person name="Ritari J."/>
            <person name="Douillard F.P."/>
            <person name="Paul Ross R."/>
            <person name="Yang R."/>
            <person name="Briner A.E."/>
            <person name="Felis G.E."/>
            <person name="de Vos W.M."/>
            <person name="Barrangou R."/>
            <person name="Klaenhammer T.R."/>
            <person name="Caufield P.W."/>
            <person name="Cui Y."/>
            <person name="Zhang H."/>
            <person name="O'Toole P.W."/>
        </authorList>
    </citation>
    <scope>NUCLEOTIDE SEQUENCE [LARGE SCALE GENOMIC DNA]</scope>
    <source>
        <strain evidence="9 10">DSM 20001</strain>
    </source>
</reference>
<comment type="similarity">
    <text evidence="7">Belongs to the bacterial reverse transcriptase family.</text>
</comment>
<dbReference type="Pfam" id="PF00078">
    <property type="entry name" value="RVT_1"/>
    <property type="match status" value="1"/>
</dbReference>
<dbReference type="SUPFAM" id="SSF56672">
    <property type="entry name" value="DNA/RNA polymerases"/>
    <property type="match status" value="1"/>
</dbReference>
<dbReference type="RefSeq" id="WP_050781686.1">
    <property type="nucleotide sequence ID" value="NZ_AZCN01000029.1"/>
</dbReference>
<dbReference type="PATRIC" id="fig|913848.6.peg.1134"/>
<evidence type="ECO:0000313" key="10">
    <source>
        <dbReference type="Proteomes" id="UP000051181"/>
    </source>
</evidence>
<proteinExistence type="inferred from homology"/>
<dbReference type="GO" id="GO:0046872">
    <property type="term" value="F:metal ion binding"/>
    <property type="evidence" value="ECO:0007669"/>
    <property type="project" value="UniProtKB-KW"/>
</dbReference>
<evidence type="ECO:0000256" key="3">
    <source>
        <dbReference type="ARBA" id="ARBA00022723"/>
    </source>
</evidence>
<keyword evidence="1" id="KW-0808">Transferase</keyword>
<dbReference type="InterPro" id="IPR000123">
    <property type="entry name" value="Reverse_transcriptase_msDNA"/>
</dbReference>
<dbReference type="GO" id="GO:0003964">
    <property type="term" value="F:RNA-directed DNA polymerase activity"/>
    <property type="evidence" value="ECO:0007669"/>
    <property type="project" value="UniProtKB-KW"/>
</dbReference>
<evidence type="ECO:0000256" key="6">
    <source>
        <dbReference type="ARBA" id="ARBA00023118"/>
    </source>
</evidence>
<keyword evidence="5 9" id="KW-0695">RNA-directed DNA polymerase</keyword>
<evidence type="ECO:0000256" key="2">
    <source>
        <dbReference type="ARBA" id="ARBA00022695"/>
    </source>
</evidence>
<organism evidence="9 10">
    <name type="scientific">Loigolactobacillus coryniformis subsp. coryniformis KCTC 3167 = DSM 20001</name>
    <dbReference type="NCBI Taxonomy" id="913848"/>
    <lineage>
        <taxon>Bacteria</taxon>
        <taxon>Bacillati</taxon>
        <taxon>Bacillota</taxon>
        <taxon>Bacilli</taxon>
        <taxon>Lactobacillales</taxon>
        <taxon>Lactobacillaceae</taxon>
        <taxon>Loigolactobacillus</taxon>
    </lineage>
</organism>
<evidence type="ECO:0000259" key="8">
    <source>
        <dbReference type="PROSITE" id="PS50878"/>
    </source>
</evidence>
<dbReference type="PROSITE" id="PS50878">
    <property type="entry name" value="RT_POL"/>
    <property type="match status" value="1"/>
</dbReference>
<name>A0A0R1F4A2_9LACO</name>
<sequence length="311" mass="36179">MKKNIRRYPLNQSQLYKCHSRRRLARMLDTDLKTLEEIAKNPRYYSFTRPKKNSNERRIIDAPNQRLKKIQTSVYAYLRKVKRPDWVMAGEVGKNWTENAETHADDSYFVKADISKFFDNCEREYVYQFFLTKLEQSPDVADICTSLVMFEGKIVQGAPTSMVIAFYAYQKMFEELACVAKQFHCIFTIYVDDVTYSSLDPIDSAALEARISQIMAAYGHKVKRQKVRTYGSQRAKRVTGVILSTDHQMLTPNSLRQEIYADFQQYLAQKKADKDDPNLDHQRASLLGKINSARQINPGIFPEMHRILKNG</sequence>
<dbReference type="InterPro" id="IPR000477">
    <property type="entry name" value="RT_dom"/>
</dbReference>
<dbReference type="EMBL" id="AZCN01000029">
    <property type="protein sequence ID" value="KRK16697.1"/>
    <property type="molecule type" value="Genomic_DNA"/>
</dbReference>
<keyword evidence="6" id="KW-0051">Antiviral defense</keyword>
<keyword evidence="2" id="KW-0548">Nucleotidyltransferase</keyword>
<dbReference type="InterPro" id="IPR043502">
    <property type="entry name" value="DNA/RNA_pol_sf"/>
</dbReference>
<dbReference type="GeneID" id="65917826"/>
<protein>
    <submittedName>
        <fullName evidence="9">RNA-directed DNA polymerase</fullName>
    </submittedName>
</protein>
<evidence type="ECO:0000256" key="1">
    <source>
        <dbReference type="ARBA" id="ARBA00022679"/>
    </source>
</evidence>
<dbReference type="CDD" id="cd03487">
    <property type="entry name" value="RT_Bac_retron_II"/>
    <property type="match status" value="1"/>
</dbReference>
<dbReference type="eggNOG" id="COG3344">
    <property type="taxonomic scope" value="Bacteria"/>
</dbReference>
<keyword evidence="3" id="KW-0479">Metal-binding</keyword>
<evidence type="ECO:0000256" key="5">
    <source>
        <dbReference type="ARBA" id="ARBA00022918"/>
    </source>
</evidence>
<comment type="caution">
    <text evidence="9">The sequence shown here is derived from an EMBL/GenBank/DDBJ whole genome shotgun (WGS) entry which is preliminary data.</text>
</comment>
<dbReference type="AlphaFoldDB" id="A0A0R1F4A2"/>
<feature type="domain" description="Reverse transcriptase" evidence="8">
    <location>
        <begin position="28"/>
        <end position="243"/>
    </location>
</feature>
<evidence type="ECO:0000256" key="7">
    <source>
        <dbReference type="ARBA" id="ARBA00034120"/>
    </source>
</evidence>
<evidence type="ECO:0000313" key="9">
    <source>
        <dbReference type="EMBL" id="KRK16697.1"/>
    </source>
</evidence>
<evidence type="ECO:0000256" key="4">
    <source>
        <dbReference type="ARBA" id="ARBA00022842"/>
    </source>
</evidence>